<evidence type="ECO:0000256" key="2">
    <source>
        <dbReference type="ARBA" id="ARBA00022692"/>
    </source>
</evidence>
<dbReference type="GO" id="GO:0016020">
    <property type="term" value="C:membrane"/>
    <property type="evidence" value="ECO:0007669"/>
    <property type="project" value="UniProtKB-SubCell"/>
</dbReference>
<sequence>MSLRAIWLHLRVPFSFFLMPVFWFALSQSPHPDQARTWVVFAIIHLLLYPASHAYNSYYDKDEESIGLLASPPPVDRTLWGVAWGLDVLALLLGAWVGWPFVAYLLVYGLLSKAYSYDGIRLKKYPVLSWLIVGTCQGALTYLATYQAINQVAVTTLVQSDLWLAAGLCTLNILAIYPITQVYQHAEDGRRGDLTMSRWLGVRGTFWCTGVIFMLATAGFYFFFRGQTPFYCLQLCLFPATLFFVIWYSRVYRKPHLANYQSAMRMTLLAGVGLNLFFIVYWLVAEKGI</sequence>
<feature type="transmembrane region" description="Helical" evidence="5">
    <location>
        <begin position="230"/>
        <end position="251"/>
    </location>
</feature>
<dbReference type="Pfam" id="PF01040">
    <property type="entry name" value="UbiA"/>
    <property type="match status" value="1"/>
</dbReference>
<proteinExistence type="predicted"/>
<evidence type="ECO:0000256" key="4">
    <source>
        <dbReference type="ARBA" id="ARBA00023136"/>
    </source>
</evidence>
<comment type="caution">
    <text evidence="6">The sequence shown here is derived from an EMBL/GenBank/DDBJ whole genome shotgun (WGS) entry which is preliminary data.</text>
</comment>
<feature type="transmembrane region" description="Helical" evidence="5">
    <location>
        <begin position="200"/>
        <end position="224"/>
    </location>
</feature>
<protein>
    <submittedName>
        <fullName evidence="6">UbiA family prenyltransferase</fullName>
    </submittedName>
</protein>
<dbReference type="Proteomes" id="UP000474175">
    <property type="component" value="Unassembled WGS sequence"/>
</dbReference>
<evidence type="ECO:0000313" key="7">
    <source>
        <dbReference type="Proteomes" id="UP000474175"/>
    </source>
</evidence>
<evidence type="ECO:0000256" key="3">
    <source>
        <dbReference type="ARBA" id="ARBA00022989"/>
    </source>
</evidence>
<feature type="transmembrane region" description="Helical" evidence="5">
    <location>
        <begin position="79"/>
        <end position="107"/>
    </location>
</feature>
<dbReference type="InterPro" id="IPR000537">
    <property type="entry name" value="UbiA_prenyltransferase"/>
</dbReference>
<keyword evidence="6" id="KW-0808">Transferase</keyword>
<feature type="transmembrane region" description="Helical" evidence="5">
    <location>
        <begin position="127"/>
        <end position="149"/>
    </location>
</feature>
<keyword evidence="7" id="KW-1185">Reference proteome</keyword>
<dbReference type="AlphaFoldDB" id="A0A6L9LJ56"/>
<dbReference type="GO" id="GO:0016765">
    <property type="term" value="F:transferase activity, transferring alkyl or aryl (other than methyl) groups"/>
    <property type="evidence" value="ECO:0007669"/>
    <property type="project" value="InterPro"/>
</dbReference>
<feature type="transmembrane region" description="Helical" evidence="5">
    <location>
        <begin position="263"/>
        <end position="284"/>
    </location>
</feature>
<name>A0A6L9LJ56_9BACT</name>
<dbReference type="EMBL" id="JAAFZH010000020">
    <property type="protein sequence ID" value="NDU98758.1"/>
    <property type="molecule type" value="Genomic_DNA"/>
</dbReference>
<keyword evidence="2 5" id="KW-0812">Transmembrane</keyword>
<feature type="transmembrane region" description="Helical" evidence="5">
    <location>
        <begin position="6"/>
        <end position="26"/>
    </location>
</feature>
<accession>A0A6L9LJ56</accession>
<keyword evidence="4 5" id="KW-0472">Membrane</keyword>
<evidence type="ECO:0000256" key="1">
    <source>
        <dbReference type="ARBA" id="ARBA00004141"/>
    </source>
</evidence>
<feature type="transmembrane region" description="Helical" evidence="5">
    <location>
        <begin position="161"/>
        <end position="179"/>
    </location>
</feature>
<gene>
    <name evidence="6" type="primary">ubiA</name>
    <name evidence="6" type="ORF">GK108_27990</name>
</gene>
<evidence type="ECO:0000256" key="5">
    <source>
        <dbReference type="SAM" id="Phobius"/>
    </source>
</evidence>
<evidence type="ECO:0000313" key="6">
    <source>
        <dbReference type="EMBL" id="NDU98758.1"/>
    </source>
</evidence>
<comment type="subcellular location">
    <subcellularLocation>
        <location evidence="1">Membrane</location>
        <topology evidence="1">Multi-pass membrane protein</topology>
    </subcellularLocation>
</comment>
<organism evidence="6 7">
    <name type="scientific">Spirosoma terrae</name>
    <dbReference type="NCBI Taxonomy" id="1968276"/>
    <lineage>
        <taxon>Bacteria</taxon>
        <taxon>Pseudomonadati</taxon>
        <taxon>Bacteroidota</taxon>
        <taxon>Cytophagia</taxon>
        <taxon>Cytophagales</taxon>
        <taxon>Cytophagaceae</taxon>
        <taxon>Spirosoma</taxon>
    </lineage>
</organism>
<reference evidence="6 7" key="1">
    <citation type="submission" date="2020-02" db="EMBL/GenBank/DDBJ databases">
        <title>Draft genome sequence of two Spirosoma agri KCTC 52727 and Spirosoma terrae KCTC 52035.</title>
        <authorList>
            <person name="Rojas J."/>
            <person name="Ambika Manirajan B."/>
            <person name="Suarez C."/>
            <person name="Ratering S."/>
            <person name="Schnell S."/>
        </authorList>
    </citation>
    <scope>NUCLEOTIDE SEQUENCE [LARGE SCALE GENOMIC DNA]</scope>
    <source>
        <strain evidence="6 7">KCTC 52035</strain>
    </source>
</reference>
<keyword evidence="3 5" id="KW-1133">Transmembrane helix</keyword>